<dbReference type="Gene3D" id="3.30.1140.60">
    <property type="entry name" value="F-actin capping protein, alpha subunit"/>
    <property type="match status" value="1"/>
</dbReference>
<dbReference type="Proteomes" id="UP000095192">
    <property type="component" value="Unassembled WGS sequence"/>
</dbReference>
<keyword evidence="1" id="KW-0117">Actin capping</keyword>
<keyword evidence="6" id="KW-1185">Reference proteome</keyword>
<organism evidence="5 6">
    <name type="scientific">Cyclospora cayetanensis</name>
    <dbReference type="NCBI Taxonomy" id="88456"/>
    <lineage>
        <taxon>Eukaryota</taxon>
        <taxon>Sar</taxon>
        <taxon>Alveolata</taxon>
        <taxon>Apicomplexa</taxon>
        <taxon>Conoidasida</taxon>
        <taxon>Coccidia</taxon>
        <taxon>Eucoccidiorida</taxon>
        <taxon>Eimeriorina</taxon>
        <taxon>Eimeriidae</taxon>
        <taxon>Cyclospora</taxon>
    </lineage>
</organism>
<feature type="compositionally biased region" description="Basic and acidic residues" evidence="4">
    <location>
        <begin position="1"/>
        <end position="13"/>
    </location>
</feature>
<feature type="compositionally biased region" description="Low complexity" evidence="4">
    <location>
        <begin position="283"/>
        <end position="303"/>
    </location>
</feature>
<evidence type="ECO:0000256" key="1">
    <source>
        <dbReference type="ARBA" id="ARBA00022467"/>
    </source>
</evidence>
<dbReference type="PANTHER" id="PTHR10653:SF0">
    <property type="entry name" value="F-ACTIN-CAPPING PROTEIN SUBUNIT ALPHA"/>
    <property type="match status" value="1"/>
</dbReference>
<comment type="caution">
    <text evidence="5">The sequence shown here is derived from an EMBL/GenBank/DDBJ whole genome shotgun (WGS) entry which is preliminary data.</text>
</comment>
<dbReference type="Pfam" id="PF01267">
    <property type="entry name" value="F-actin_cap_A"/>
    <property type="match status" value="1"/>
</dbReference>
<dbReference type="InterPro" id="IPR042489">
    <property type="entry name" value="CapZ_alpha_1"/>
</dbReference>
<feature type="region of interest" description="Disordered" evidence="4">
    <location>
        <begin position="1"/>
        <end position="24"/>
    </location>
</feature>
<dbReference type="InterPro" id="IPR002189">
    <property type="entry name" value="CapZ_alpha"/>
</dbReference>
<evidence type="ECO:0000256" key="3">
    <source>
        <dbReference type="SAM" id="Coils"/>
    </source>
</evidence>
<dbReference type="InParanoid" id="A0A1D3D9N3"/>
<dbReference type="VEuPathDB" id="ToxoDB:cyc_02528"/>
<dbReference type="GO" id="GO:0030036">
    <property type="term" value="P:actin cytoskeleton organization"/>
    <property type="evidence" value="ECO:0007669"/>
    <property type="project" value="TreeGrafter"/>
</dbReference>
<evidence type="ECO:0000256" key="2">
    <source>
        <dbReference type="ARBA" id="ARBA00023203"/>
    </source>
</evidence>
<dbReference type="InterPro" id="IPR037282">
    <property type="entry name" value="CapZ_alpha/beta"/>
</dbReference>
<dbReference type="InterPro" id="IPR042276">
    <property type="entry name" value="CapZ_alpha/beta_2"/>
</dbReference>
<dbReference type="GO" id="GO:0030863">
    <property type="term" value="C:cortical cytoskeleton"/>
    <property type="evidence" value="ECO:0007669"/>
    <property type="project" value="TreeGrafter"/>
</dbReference>
<dbReference type="EMBL" id="JROU02000185">
    <property type="protein sequence ID" value="OEH80148.1"/>
    <property type="molecule type" value="Genomic_DNA"/>
</dbReference>
<dbReference type="SUPFAM" id="SSF90096">
    <property type="entry name" value="Subunits of heterodimeric actin filament capping protein Capz"/>
    <property type="match status" value="1"/>
</dbReference>
<dbReference type="Gene3D" id="3.90.1150.210">
    <property type="entry name" value="F-actin capping protein, beta subunit"/>
    <property type="match status" value="1"/>
</dbReference>
<evidence type="ECO:0000313" key="6">
    <source>
        <dbReference type="Proteomes" id="UP000095192"/>
    </source>
</evidence>
<dbReference type="GO" id="GO:0051015">
    <property type="term" value="F:actin filament binding"/>
    <property type="evidence" value="ECO:0007669"/>
    <property type="project" value="TreeGrafter"/>
</dbReference>
<dbReference type="GO" id="GO:0008290">
    <property type="term" value="C:F-actin capping protein complex"/>
    <property type="evidence" value="ECO:0007669"/>
    <property type="project" value="InterPro"/>
</dbReference>
<dbReference type="AlphaFoldDB" id="A0A1D3D9N3"/>
<reference evidence="5 6" key="1">
    <citation type="journal article" date="2016" name="BMC Genomics">
        <title>Comparative genomics reveals Cyclospora cayetanensis possesses coccidia-like metabolism and invasion components but unique surface antigens.</title>
        <authorList>
            <person name="Liu S."/>
            <person name="Wang L."/>
            <person name="Zheng H."/>
            <person name="Xu Z."/>
            <person name="Roellig D.M."/>
            <person name="Li N."/>
            <person name="Frace M.A."/>
            <person name="Tang K."/>
            <person name="Arrowood M.J."/>
            <person name="Moss D.M."/>
            <person name="Zhang L."/>
            <person name="Feng Y."/>
            <person name="Xiao L."/>
        </authorList>
    </citation>
    <scope>NUCLEOTIDE SEQUENCE [LARGE SCALE GENOMIC DNA]</scope>
    <source>
        <strain evidence="5 6">CHN_HEN01</strain>
    </source>
</reference>
<keyword evidence="3" id="KW-0175">Coiled coil</keyword>
<dbReference type="PANTHER" id="PTHR10653">
    <property type="entry name" value="F-ACTIN-CAPPING PROTEIN SUBUNIT ALPHA"/>
    <property type="match status" value="1"/>
</dbReference>
<keyword evidence="2" id="KW-0009">Actin-binding</keyword>
<evidence type="ECO:0000256" key="4">
    <source>
        <dbReference type="SAM" id="MobiDB-lite"/>
    </source>
</evidence>
<sequence>MNSEEEKSAEARSAKGGSDSDGSNARKAAALFFMTNAPPGALREVMENCELLMDASAVSSRSLAEALEQSAEEQRLILALPSGTSSQQSALATQLQAVLSPSGRIAKSTYLCSSTKQVLTISASGSDLNVSASPAAADAFPAQVESFRAALQAELTDYVKRCFACGALRQLLSLPVSLQQAVSVLSHAAAPSEASQPPLRAILAVHAENTSSCWACDWKSEWRFVFDPLDAKTGVFLEGEARVRCYLHEDASVQANFSRSFASERRKNAGIEGDQEETLQAESGSSGSASSSSVNPSPTACSSSEAAASSDPCCIAAGNSNSPAALARQMAEAVERLEAQLQQEIQDFFARRALRVSKVLRRVLPVHGKPFDWRQQSLQLKPQQLATNETA</sequence>
<name>A0A1D3D9N3_9EIME</name>
<dbReference type="GO" id="GO:0051016">
    <property type="term" value="P:barbed-end actin filament capping"/>
    <property type="evidence" value="ECO:0007669"/>
    <property type="project" value="InterPro"/>
</dbReference>
<gene>
    <name evidence="5" type="ORF">cyc_02528</name>
</gene>
<proteinExistence type="predicted"/>
<feature type="coiled-coil region" evidence="3">
    <location>
        <begin position="324"/>
        <end position="351"/>
    </location>
</feature>
<protein>
    <submittedName>
        <fullName evidence="5">Capping protein alpha-like</fullName>
    </submittedName>
</protein>
<accession>A0A1D3D9N3</accession>
<feature type="region of interest" description="Disordered" evidence="4">
    <location>
        <begin position="266"/>
        <end position="303"/>
    </location>
</feature>
<evidence type="ECO:0000313" key="5">
    <source>
        <dbReference type="EMBL" id="OEH80148.1"/>
    </source>
</evidence>